<dbReference type="PANTHER" id="PTHR30246:SF1">
    <property type="entry name" value="2-DEHYDRO-3-DEOXY-6-PHOSPHOGALACTONATE ALDOLASE-RELATED"/>
    <property type="match status" value="1"/>
</dbReference>
<organism evidence="6 7">
    <name type="scientific">Clostridium perfringens</name>
    <dbReference type="NCBI Taxonomy" id="1502"/>
    <lineage>
        <taxon>Bacteria</taxon>
        <taxon>Bacillati</taxon>
        <taxon>Bacillota</taxon>
        <taxon>Clostridia</taxon>
        <taxon>Eubacteriales</taxon>
        <taxon>Clostridiaceae</taxon>
        <taxon>Clostridium</taxon>
    </lineage>
</organism>
<dbReference type="RefSeq" id="WP_060794951.1">
    <property type="nucleotide sequence ID" value="NZ_KQ956189.1"/>
</dbReference>
<evidence type="ECO:0000313" key="7">
    <source>
        <dbReference type="Proteomes" id="UP000070646"/>
    </source>
</evidence>
<evidence type="ECO:0000256" key="4">
    <source>
        <dbReference type="ARBA" id="ARBA00023239"/>
    </source>
</evidence>
<dbReference type="NCBIfam" id="TIGR01182">
    <property type="entry name" value="eda"/>
    <property type="match status" value="1"/>
</dbReference>
<sequence>MIKKIKTLTNLINEAFVLVLRTNTKDEGIETAKAAIKGGCNIIEVTFTIPNADKVIEELIKDKNKEVVIGAGTVLDAETARIAILAGAEFIVSPSFDKETATLCNRYGIPYIPGCFTPREIKEARECGSDVIKLFPGSAFKPTIVKDLKAPIKGIAVMASGGVSFENMDEWFNNSCDIVSIGSAIIKLKEPAKIEAETRKYIERVKKLRMQRG</sequence>
<comment type="similarity">
    <text evidence="2">Belongs to the KHG/KDPG aldolase family.</text>
</comment>
<protein>
    <submittedName>
        <fullName evidence="6">2-dehydro-3-deoxyphosphogluconate aldolase/4-hydroxy-2-oxoglutarate aldolase</fullName>
    </submittedName>
</protein>
<comment type="caution">
    <text evidence="6">The sequence shown here is derived from an EMBL/GenBank/DDBJ whole genome shotgun (WGS) entry which is preliminary data.</text>
</comment>
<comment type="subunit">
    <text evidence="3">Homotrimer.</text>
</comment>
<dbReference type="Pfam" id="PF01081">
    <property type="entry name" value="Aldolase"/>
    <property type="match status" value="1"/>
</dbReference>
<evidence type="ECO:0000256" key="1">
    <source>
        <dbReference type="ARBA" id="ARBA00004761"/>
    </source>
</evidence>
<dbReference type="SUPFAM" id="SSF51569">
    <property type="entry name" value="Aldolase"/>
    <property type="match status" value="1"/>
</dbReference>
<dbReference type="Proteomes" id="UP000070646">
    <property type="component" value="Unassembled WGS sequence"/>
</dbReference>
<accession>A0A133NAH7</accession>
<dbReference type="CDD" id="cd00452">
    <property type="entry name" value="KDPG_aldolase"/>
    <property type="match status" value="1"/>
</dbReference>
<gene>
    <name evidence="6" type="ORF">HMPREF3222_00916</name>
</gene>
<dbReference type="GO" id="GO:0016829">
    <property type="term" value="F:lyase activity"/>
    <property type="evidence" value="ECO:0007669"/>
    <property type="project" value="UniProtKB-KW"/>
</dbReference>
<dbReference type="InterPro" id="IPR013785">
    <property type="entry name" value="Aldolase_TIM"/>
</dbReference>
<evidence type="ECO:0000256" key="2">
    <source>
        <dbReference type="ARBA" id="ARBA00006906"/>
    </source>
</evidence>
<evidence type="ECO:0000313" key="6">
    <source>
        <dbReference type="EMBL" id="KXA13280.1"/>
    </source>
</evidence>
<keyword evidence="5" id="KW-0119">Carbohydrate metabolism</keyword>
<evidence type="ECO:0000256" key="3">
    <source>
        <dbReference type="ARBA" id="ARBA00011233"/>
    </source>
</evidence>
<dbReference type="InterPro" id="IPR000887">
    <property type="entry name" value="Aldlse_KDPG_KHG"/>
</dbReference>
<proteinExistence type="inferred from homology"/>
<evidence type="ECO:0000256" key="5">
    <source>
        <dbReference type="ARBA" id="ARBA00023277"/>
    </source>
</evidence>
<reference evidence="6 7" key="1">
    <citation type="submission" date="2016-01" db="EMBL/GenBank/DDBJ databases">
        <authorList>
            <person name="Oliw E.H."/>
        </authorList>
    </citation>
    <scope>NUCLEOTIDE SEQUENCE [LARGE SCALE GENOMIC DNA]</scope>
    <source>
        <strain evidence="6 7">MJR7757A</strain>
    </source>
</reference>
<name>A0A133NAH7_CLOPF</name>
<dbReference type="AlphaFoldDB" id="A0A133NAH7"/>
<dbReference type="PANTHER" id="PTHR30246">
    <property type="entry name" value="2-KETO-3-DEOXY-6-PHOSPHOGLUCONATE ALDOLASE"/>
    <property type="match status" value="1"/>
</dbReference>
<dbReference type="NCBIfam" id="NF005119">
    <property type="entry name" value="PRK06552.1"/>
    <property type="match status" value="1"/>
</dbReference>
<dbReference type="Gene3D" id="3.20.20.70">
    <property type="entry name" value="Aldolase class I"/>
    <property type="match status" value="1"/>
</dbReference>
<comment type="pathway">
    <text evidence="1">Carbohydrate acid metabolism.</text>
</comment>
<dbReference type="PATRIC" id="fig|1502.174.peg.928"/>
<keyword evidence="4" id="KW-0456">Lyase</keyword>
<dbReference type="EMBL" id="LRPU01000043">
    <property type="protein sequence ID" value="KXA13280.1"/>
    <property type="molecule type" value="Genomic_DNA"/>
</dbReference>